<keyword evidence="1" id="KW-0472">Membrane</keyword>
<keyword evidence="1" id="KW-0812">Transmembrane</keyword>
<reference evidence="3 5" key="1">
    <citation type="submission" date="2015-07" db="EMBL/GenBank/DDBJ databases">
        <authorList>
            <person name="Noorani M."/>
        </authorList>
    </citation>
    <scope>NUCLEOTIDE SEQUENCE [LARGE SCALE GENOMIC DNA]</scope>
    <source>
        <strain evidence="3 5">W1435</strain>
    </source>
</reference>
<evidence type="ECO:0000256" key="1">
    <source>
        <dbReference type="SAM" id="Phobius"/>
    </source>
</evidence>
<dbReference type="AlphaFoldDB" id="A0A0K1NHR5"/>
<dbReference type="Pfam" id="PF16344">
    <property type="entry name" value="FecR_C"/>
    <property type="match status" value="1"/>
</dbReference>
<feature type="domain" description="Protein FecR C-terminal" evidence="2">
    <location>
        <begin position="162"/>
        <end position="229"/>
    </location>
</feature>
<feature type="transmembrane region" description="Helical" evidence="1">
    <location>
        <begin position="83"/>
        <end position="110"/>
    </location>
</feature>
<dbReference type="EMBL" id="CP012074">
    <property type="protein sequence ID" value="AKU68637.1"/>
    <property type="molecule type" value="Genomic_DNA"/>
</dbReference>
<evidence type="ECO:0000259" key="2">
    <source>
        <dbReference type="Pfam" id="PF16344"/>
    </source>
</evidence>
<dbReference type="InterPro" id="IPR032508">
    <property type="entry name" value="FecR_C"/>
</dbReference>
<evidence type="ECO:0000313" key="6">
    <source>
        <dbReference type="Proteomes" id="UP000682005"/>
    </source>
</evidence>
<name>A0A0K1NHR5_9BACT</name>
<dbReference type="OrthoDB" id="1067533at2"/>
<keyword evidence="6" id="KW-1185">Reference proteome</keyword>
<sequence length="230" mass="26375">MNKSQSEEKRIQFLDMQEHPEKYTDEQIETLLADEEIRIFVQDLAMTKRAMIRNEAGEVNVEEEWEHFSAQHSVPQQRSRMKIAASIAGIVFASGLAFAATVQLGILPFFGNKQPINPQPQIQRTTVADSLKQIREQRKAVIDSLTRTLLPQKDSIPMQPVVFENVSLKTIVDTMAQYYHAEVKVLNPGATHMRLFFKWDKQASLQQNIELLNAFDRVNLTYSDNTLTIE</sequence>
<dbReference type="STRING" id="1236517.ADJ77_01995"/>
<proteinExistence type="predicted"/>
<dbReference type="Proteomes" id="UP000682005">
    <property type="component" value="Chromosome 1"/>
</dbReference>
<evidence type="ECO:0000313" key="3">
    <source>
        <dbReference type="EMBL" id="AKU68637.1"/>
    </source>
</evidence>
<dbReference type="Gene3D" id="3.55.50.30">
    <property type="match status" value="1"/>
</dbReference>
<dbReference type="RefSeq" id="WP_025078435.1">
    <property type="nucleotide sequence ID" value="NZ_BAKO01000015.1"/>
</dbReference>
<reference evidence="4 6" key="2">
    <citation type="submission" date="2021-03" db="EMBL/GenBank/DDBJ databases">
        <title>Human Oral Microbial Genomes.</title>
        <authorList>
            <person name="Johnston C.D."/>
            <person name="Chen T."/>
            <person name="Dewhirst F.E."/>
        </authorList>
    </citation>
    <scope>NUCLEOTIDE SEQUENCE [LARGE SCALE GENOMIC DNA]</scope>
    <source>
        <strain evidence="4 6">W1435</strain>
    </source>
</reference>
<dbReference type="Proteomes" id="UP000060345">
    <property type="component" value="Chromosome 1"/>
</dbReference>
<evidence type="ECO:0000313" key="5">
    <source>
        <dbReference type="Proteomes" id="UP000060345"/>
    </source>
</evidence>
<organism evidence="3 5">
    <name type="scientific">Prevotella fusca JCM 17724</name>
    <dbReference type="NCBI Taxonomy" id="1236517"/>
    <lineage>
        <taxon>Bacteria</taxon>
        <taxon>Pseudomonadati</taxon>
        <taxon>Bacteroidota</taxon>
        <taxon>Bacteroidia</taxon>
        <taxon>Bacteroidales</taxon>
        <taxon>Prevotellaceae</taxon>
        <taxon>Prevotella</taxon>
    </lineage>
</organism>
<accession>A0A0K1NHR5</accession>
<dbReference type="KEGG" id="pfus:ADJ77_01995"/>
<keyword evidence="1" id="KW-1133">Transmembrane helix</keyword>
<protein>
    <submittedName>
        <fullName evidence="4">DUF4974 domain-containing protein</fullName>
    </submittedName>
</protein>
<gene>
    <name evidence="3" type="ORF">ADJ77_01995</name>
    <name evidence="4" type="ORF">J5A51_09140</name>
</gene>
<evidence type="ECO:0000313" key="4">
    <source>
        <dbReference type="EMBL" id="QUB87596.1"/>
    </source>
</evidence>
<dbReference type="EMBL" id="CP072370">
    <property type="protein sequence ID" value="QUB87596.1"/>
    <property type="molecule type" value="Genomic_DNA"/>
</dbReference>